<organism evidence="2 3">
    <name type="scientific">Dendroctonus ponderosae</name>
    <name type="common">Mountain pine beetle</name>
    <dbReference type="NCBI Taxonomy" id="77166"/>
    <lineage>
        <taxon>Eukaryota</taxon>
        <taxon>Metazoa</taxon>
        <taxon>Ecdysozoa</taxon>
        <taxon>Arthropoda</taxon>
        <taxon>Hexapoda</taxon>
        <taxon>Insecta</taxon>
        <taxon>Pterygota</taxon>
        <taxon>Neoptera</taxon>
        <taxon>Endopterygota</taxon>
        <taxon>Coleoptera</taxon>
        <taxon>Polyphaga</taxon>
        <taxon>Cucujiformia</taxon>
        <taxon>Curculionidae</taxon>
        <taxon>Scolytinae</taxon>
        <taxon>Dendroctonus</taxon>
    </lineage>
</organism>
<gene>
    <name evidence="2" type="ORF">D910_00553</name>
</gene>
<dbReference type="AlphaFoldDB" id="U4US16"/>
<feature type="region of interest" description="Disordered" evidence="1">
    <location>
        <begin position="1"/>
        <end position="38"/>
    </location>
</feature>
<dbReference type="EMBL" id="KI208615">
    <property type="protein sequence ID" value="ERL95892.1"/>
    <property type="molecule type" value="Genomic_DNA"/>
</dbReference>
<name>U4US16_DENPD</name>
<evidence type="ECO:0000313" key="2">
    <source>
        <dbReference type="EMBL" id="ERL95892.1"/>
    </source>
</evidence>
<sequence>MRKVLSNAERQTRFRATKGALSNRSTKSSFHQPRTSAERQRLYKANEKLRLKNTETQEEEFTQTQEEQYVQHLVKEC</sequence>
<proteinExistence type="predicted"/>
<feature type="compositionally biased region" description="Polar residues" evidence="1">
    <location>
        <begin position="20"/>
        <end position="35"/>
    </location>
</feature>
<protein>
    <submittedName>
        <fullName evidence="2">Uncharacterized protein</fullName>
    </submittedName>
</protein>
<reference evidence="2 3" key="1">
    <citation type="journal article" date="2013" name="Genome Biol.">
        <title>Draft genome of the mountain pine beetle, Dendroctonus ponderosae Hopkins, a major forest pest.</title>
        <authorList>
            <person name="Keeling C.I."/>
            <person name="Yuen M.M."/>
            <person name="Liao N.Y."/>
            <person name="Docking T.R."/>
            <person name="Chan S.K."/>
            <person name="Taylor G.A."/>
            <person name="Palmquist D.L."/>
            <person name="Jackman S.D."/>
            <person name="Nguyen A."/>
            <person name="Li M."/>
            <person name="Henderson H."/>
            <person name="Janes J.K."/>
            <person name="Zhao Y."/>
            <person name="Pandoh P."/>
            <person name="Moore R."/>
            <person name="Sperling F.A."/>
            <person name="Huber D.P."/>
            <person name="Birol I."/>
            <person name="Jones S.J."/>
            <person name="Bohlmann J."/>
        </authorList>
    </citation>
    <scope>NUCLEOTIDE SEQUENCE</scope>
</reference>
<dbReference type="Proteomes" id="UP000030742">
    <property type="component" value="Unassembled WGS sequence"/>
</dbReference>
<accession>U4US16</accession>
<evidence type="ECO:0000256" key="1">
    <source>
        <dbReference type="SAM" id="MobiDB-lite"/>
    </source>
</evidence>
<evidence type="ECO:0000313" key="3">
    <source>
        <dbReference type="Proteomes" id="UP000030742"/>
    </source>
</evidence>